<evidence type="ECO:0000256" key="1">
    <source>
        <dbReference type="SAM" id="MobiDB-lite"/>
    </source>
</evidence>
<comment type="caution">
    <text evidence="3">The sequence shown here is derived from an EMBL/GenBank/DDBJ whole genome shotgun (WGS) entry which is preliminary data.</text>
</comment>
<keyword evidence="4" id="KW-1185">Reference proteome</keyword>
<organism evidence="3 4">
    <name type="scientific">Silvibacterium dinghuense</name>
    <dbReference type="NCBI Taxonomy" id="1560006"/>
    <lineage>
        <taxon>Bacteria</taxon>
        <taxon>Pseudomonadati</taxon>
        <taxon>Acidobacteriota</taxon>
        <taxon>Terriglobia</taxon>
        <taxon>Terriglobales</taxon>
        <taxon>Acidobacteriaceae</taxon>
        <taxon>Silvibacterium</taxon>
    </lineage>
</organism>
<dbReference type="InterPro" id="IPR007899">
    <property type="entry name" value="CHAD_dom"/>
</dbReference>
<accession>A0A4Q1SHA6</accession>
<sequence>MGSSLRSSGHSSGSDAQDISHGSTSRRRNRRSGGRDAARLRALAAKLGENLEVCAQESEPKVEAVHQVRTGTRRIEALLEALWAAMARRPAECEPAAGAQERYEEMFGRWRALLRKVRQAAAPVRDLDVHRKLLGGLIERWSAADSGPEANLHQQAGHLDAWLRSHRARAARPLGRRAAKWAGKLDSLVTATSEALAGLPLPAGARRRNAGARTALDAFARLSAEIELLHGENLHDFRKGAKKARYMAEADGADAYAGEVGKAIKRVQDAIGDWHDWEMLAEEAREALGDVELADYLAGARDRRYAEAVRITQTMRGRLMGEWRSIA</sequence>
<dbReference type="Proteomes" id="UP000290253">
    <property type="component" value="Unassembled WGS sequence"/>
</dbReference>
<gene>
    <name evidence="3" type="ORF">ESZ00_03015</name>
</gene>
<feature type="domain" description="CHAD" evidence="2">
    <location>
        <begin position="32"/>
        <end position="327"/>
    </location>
</feature>
<evidence type="ECO:0000259" key="2">
    <source>
        <dbReference type="PROSITE" id="PS51708"/>
    </source>
</evidence>
<dbReference type="Gene3D" id="1.40.20.10">
    <property type="entry name" value="CHAD domain"/>
    <property type="match status" value="1"/>
</dbReference>
<protein>
    <submittedName>
        <fullName evidence="3">CHAD domain-containing protein</fullName>
    </submittedName>
</protein>
<name>A0A4Q1SHA6_9BACT</name>
<dbReference type="PANTHER" id="PTHR39339:SF1">
    <property type="entry name" value="CHAD DOMAIN-CONTAINING PROTEIN"/>
    <property type="match status" value="1"/>
</dbReference>
<dbReference type="Pfam" id="PF05235">
    <property type="entry name" value="CHAD"/>
    <property type="match status" value="1"/>
</dbReference>
<dbReference type="EMBL" id="SDMK01000001">
    <property type="protein sequence ID" value="RXS96926.1"/>
    <property type="molecule type" value="Genomic_DNA"/>
</dbReference>
<dbReference type="AlphaFoldDB" id="A0A4Q1SHA6"/>
<dbReference type="PANTHER" id="PTHR39339">
    <property type="entry name" value="SLR1444 PROTEIN"/>
    <property type="match status" value="1"/>
</dbReference>
<reference evidence="3 4" key="1">
    <citation type="journal article" date="2016" name="Int. J. Syst. Evol. Microbiol.">
        <title>Acidipila dinghuensis sp. nov., an acidobacterium isolated from forest soil.</title>
        <authorList>
            <person name="Jiang Y.W."/>
            <person name="Wang J."/>
            <person name="Chen M.H."/>
            <person name="Lv Y.Y."/>
            <person name="Qiu L.H."/>
        </authorList>
    </citation>
    <scope>NUCLEOTIDE SEQUENCE [LARGE SCALE GENOMIC DNA]</scope>
    <source>
        <strain evidence="3 4">DHOF10</strain>
    </source>
</reference>
<dbReference type="InterPro" id="IPR038186">
    <property type="entry name" value="CHAD_dom_sf"/>
</dbReference>
<evidence type="ECO:0000313" key="4">
    <source>
        <dbReference type="Proteomes" id="UP000290253"/>
    </source>
</evidence>
<dbReference type="SMART" id="SM00880">
    <property type="entry name" value="CHAD"/>
    <property type="match status" value="1"/>
</dbReference>
<dbReference type="OrthoDB" id="117281at2"/>
<feature type="region of interest" description="Disordered" evidence="1">
    <location>
        <begin position="1"/>
        <end position="36"/>
    </location>
</feature>
<dbReference type="PROSITE" id="PS51708">
    <property type="entry name" value="CHAD"/>
    <property type="match status" value="1"/>
</dbReference>
<feature type="compositionally biased region" description="Low complexity" evidence="1">
    <location>
        <begin position="1"/>
        <end position="14"/>
    </location>
</feature>
<proteinExistence type="predicted"/>
<evidence type="ECO:0000313" key="3">
    <source>
        <dbReference type="EMBL" id="RXS96926.1"/>
    </source>
</evidence>